<comment type="caution">
    <text evidence="2">The sequence shown here is derived from an EMBL/GenBank/DDBJ whole genome shotgun (WGS) entry which is preliminary data.</text>
</comment>
<sequence length="72" mass="8371">NLKIEKVELTSDHNNKTIDSEEETENKSKKQKLNDSIAIQFIVLLTDMATDINYDFKLLEISETIRKAIKEM</sequence>
<dbReference type="Proteomes" id="UP000789342">
    <property type="component" value="Unassembled WGS sequence"/>
</dbReference>
<reference evidence="2" key="1">
    <citation type="submission" date="2021-06" db="EMBL/GenBank/DDBJ databases">
        <authorList>
            <person name="Kallberg Y."/>
            <person name="Tangrot J."/>
            <person name="Rosling A."/>
        </authorList>
    </citation>
    <scope>NUCLEOTIDE SEQUENCE</scope>
    <source>
        <strain evidence="2">CL551</strain>
    </source>
</reference>
<feature type="region of interest" description="Disordered" evidence="1">
    <location>
        <begin position="1"/>
        <end position="31"/>
    </location>
</feature>
<evidence type="ECO:0000256" key="1">
    <source>
        <dbReference type="SAM" id="MobiDB-lite"/>
    </source>
</evidence>
<dbReference type="EMBL" id="CAJVPV010000298">
    <property type="protein sequence ID" value="CAG8450181.1"/>
    <property type="molecule type" value="Genomic_DNA"/>
</dbReference>
<evidence type="ECO:0000313" key="2">
    <source>
        <dbReference type="EMBL" id="CAG8450181.1"/>
    </source>
</evidence>
<proteinExistence type="predicted"/>
<gene>
    <name evidence="2" type="ORF">AMORRO_LOCUS855</name>
</gene>
<organism evidence="2 3">
    <name type="scientific">Acaulospora morrowiae</name>
    <dbReference type="NCBI Taxonomy" id="94023"/>
    <lineage>
        <taxon>Eukaryota</taxon>
        <taxon>Fungi</taxon>
        <taxon>Fungi incertae sedis</taxon>
        <taxon>Mucoromycota</taxon>
        <taxon>Glomeromycotina</taxon>
        <taxon>Glomeromycetes</taxon>
        <taxon>Diversisporales</taxon>
        <taxon>Acaulosporaceae</taxon>
        <taxon>Acaulospora</taxon>
    </lineage>
</organism>
<dbReference type="AlphaFoldDB" id="A0A9N8VGI0"/>
<evidence type="ECO:0000313" key="3">
    <source>
        <dbReference type="Proteomes" id="UP000789342"/>
    </source>
</evidence>
<accession>A0A9N8VGI0</accession>
<feature type="non-terminal residue" evidence="2">
    <location>
        <position position="1"/>
    </location>
</feature>
<keyword evidence="3" id="KW-1185">Reference proteome</keyword>
<feature type="compositionally biased region" description="Basic and acidic residues" evidence="1">
    <location>
        <begin position="1"/>
        <end position="19"/>
    </location>
</feature>
<name>A0A9N8VGI0_9GLOM</name>
<protein>
    <submittedName>
        <fullName evidence="2">9703_t:CDS:1</fullName>
    </submittedName>
</protein>